<protein>
    <submittedName>
        <fullName evidence="1">XkdX family protein</fullName>
    </submittedName>
</protein>
<name>A0ABW5A0Q8_9BACL</name>
<organism evidence="1 2">
    <name type="scientific">Tumebacillus lipolyticus</name>
    <dbReference type="NCBI Taxonomy" id="1280370"/>
    <lineage>
        <taxon>Bacteria</taxon>
        <taxon>Bacillati</taxon>
        <taxon>Bacillota</taxon>
        <taxon>Bacilli</taxon>
        <taxon>Bacillales</taxon>
        <taxon>Alicyclobacillaceae</taxon>
        <taxon>Tumebacillus</taxon>
    </lineage>
</organism>
<comment type="caution">
    <text evidence="1">The sequence shown here is derived from an EMBL/GenBank/DDBJ whole genome shotgun (WGS) entry which is preliminary data.</text>
</comment>
<dbReference type="EMBL" id="JBHUIO010000011">
    <property type="protein sequence ID" value="MFD2171529.1"/>
    <property type="molecule type" value="Genomic_DNA"/>
</dbReference>
<evidence type="ECO:0000313" key="2">
    <source>
        <dbReference type="Proteomes" id="UP001597343"/>
    </source>
</evidence>
<dbReference type="Proteomes" id="UP001597343">
    <property type="component" value="Unassembled WGS sequence"/>
</dbReference>
<gene>
    <name evidence="1" type="ORF">ACFSOY_16330</name>
</gene>
<accession>A0ABW5A0Q8</accession>
<keyword evidence="2" id="KW-1185">Reference proteome</keyword>
<dbReference type="RefSeq" id="WP_386048427.1">
    <property type="nucleotide sequence ID" value="NZ_JBHUIO010000011.1"/>
</dbReference>
<reference evidence="2" key="1">
    <citation type="journal article" date="2019" name="Int. J. Syst. Evol. Microbiol.">
        <title>The Global Catalogue of Microorganisms (GCM) 10K type strain sequencing project: providing services to taxonomists for standard genome sequencing and annotation.</title>
        <authorList>
            <consortium name="The Broad Institute Genomics Platform"/>
            <consortium name="The Broad Institute Genome Sequencing Center for Infectious Disease"/>
            <person name="Wu L."/>
            <person name="Ma J."/>
        </authorList>
    </citation>
    <scope>NUCLEOTIDE SEQUENCE [LARGE SCALE GENOMIC DNA]</scope>
    <source>
        <strain evidence="2">CGMCC 1.13574</strain>
    </source>
</reference>
<dbReference type="Pfam" id="PF09693">
    <property type="entry name" value="Phage_XkdX"/>
    <property type="match status" value="1"/>
</dbReference>
<proteinExistence type="predicted"/>
<dbReference type="InterPro" id="IPR010022">
    <property type="entry name" value="XkdX"/>
</dbReference>
<sequence length="55" mass="6436">MNDYEFWKMCFKEQWATESDMKQAVELGQLTEDEFEQIVGLEPSLHSVLPSEPIT</sequence>
<evidence type="ECO:0000313" key="1">
    <source>
        <dbReference type="EMBL" id="MFD2171529.1"/>
    </source>
</evidence>